<feature type="region of interest" description="Disordered" evidence="1">
    <location>
        <begin position="251"/>
        <end position="277"/>
    </location>
</feature>
<dbReference type="Proteomes" id="UP000198287">
    <property type="component" value="Unassembled WGS sequence"/>
</dbReference>
<feature type="region of interest" description="Disordered" evidence="1">
    <location>
        <begin position="137"/>
        <end position="195"/>
    </location>
</feature>
<dbReference type="EMBL" id="LNIX01000015">
    <property type="protein sequence ID" value="OXA46418.1"/>
    <property type="molecule type" value="Genomic_DNA"/>
</dbReference>
<feature type="compositionally biased region" description="Low complexity" evidence="1">
    <location>
        <begin position="44"/>
        <end position="53"/>
    </location>
</feature>
<evidence type="ECO:0000256" key="1">
    <source>
        <dbReference type="SAM" id="MobiDB-lite"/>
    </source>
</evidence>
<protein>
    <submittedName>
        <fullName evidence="2">Uncharacterized protein</fullName>
    </submittedName>
</protein>
<keyword evidence="3" id="KW-1185">Reference proteome</keyword>
<organism evidence="2 3">
    <name type="scientific">Folsomia candida</name>
    <name type="common">Springtail</name>
    <dbReference type="NCBI Taxonomy" id="158441"/>
    <lineage>
        <taxon>Eukaryota</taxon>
        <taxon>Metazoa</taxon>
        <taxon>Ecdysozoa</taxon>
        <taxon>Arthropoda</taxon>
        <taxon>Hexapoda</taxon>
        <taxon>Collembola</taxon>
        <taxon>Entomobryomorpha</taxon>
        <taxon>Isotomoidea</taxon>
        <taxon>Isotomidae</taxon>
        <taxon>Proisotominae</taxon>
        <taxon>Folsomia</taxon>
    </lineage>
</organism>
<comment type="caution">
    <text evidence="2">The sequence shown here is derived from an EMBL/GenBank/DDBJ whole genome shotgun (WGS) entry which is preliminary data.</text>
</comment>
<evidence type="ECO:0000313" key="2">
    <source>
        <dbReference type="EMBL" id="OXA46418.1"/>
    </source>
</evidence>
<feature type="compositionally biased region" description="Low complexity" evidence="1">
    <location>
        <begin position="137"/>
        <end position="151"/>
    </location>
</feature>
<feature type="region of interest" description="Disordered" evidence="1">
    <location>
        <begin position="98"/>
        <end position="118"/>
    </location>
</feature>
<sequence>MRGSALIFHSLDPETLDKIDDLASLDSLDFDDETETDDRYSTLSESPSQQAWSPSPPPHYETGNLALNESLSKSSHIVVPGGVNNTLNCGIVVPKAKSETTNHAQRRRSNNCGANNAAPTTSASFPILDQLVAISSSPLSSSPLNKSNYSKVDGKQGARSQEQSSKSQNFIPDHNPSHQHHCNPEHRVSSNRRNNSADINEAVTQGRRISTSSSSSQCQLVKIKENKTFTSNYTAGGGGAGLPLSRIKASRLGRSSSTNSISTSQSPRSIGSTGENQNSRGFARFLFGLDFSKNKEDKSKLDVYNLPPQLKAELKRIYVY</sequence>
<feature type="compositionally biased region" description="Low complexity" evidence="1">
    <location>
        <begin position="251"/>
        <end position="273"/>
    </location>
</feature>
<name>A0A226DN30_FOLCA</name>
<dbReference type="AlphaFoldDB" id="A0A226DN30"/>
<feature type="compositionally biased region" description="Polar residues" evidence="1">
    <location>
        <begin position="158"/>
        <end position="170"/>
    </location>
</feature>
<reference evidence="2 3" key="1">
    <citation type="submission" date="2015-12" db="EMBL/GenBank/DDBJ databases">
        <title>The genome of Folsomia candida.</title>
        <authorList>
            <person name="Faddeeva A."/>
            <person name="Derks M.F."/>
            <person name="Anvar Y."/>
            <person name="Smit S."/>
            <person name="Van Straalen N."/>
            <person name="Roelofs D."/>
        </authorList>
    </citation>
    <scope>NUCLEOTIDE SEQUENCE [LARGE SCALE GENOMIC DNA]</scope>
    <source>
        <strain evidence="2 3">VU population</strain>
        <tissue evidence="2">Whole body</tissue>
    </source>
</reference>
<feature type="region of interest" description="Disordered" evidence="1">
    <location>
        <begin position="29"/>
        <end position="58"/>
    </location>
</feature>
<evidence type="ECO:0000313" key="3">
    <source>
        <dbReference type="Proteomes" id="UP000198287"/>
    </source>
</evidence>
<accession>A0A226DN30</accession>
<gene>
    <name evidence="2" type="ORF">Fcan01_18590</name>
</gene>
<proteinExistence type="predicted"/>